<proteinExistence type="predicted"/>
<evidence type="ECO:0000313" key="2">
    <source>
        <dbReference type="EnsemblPlants" id="Bo01690s010.1"/>
    </source>
</evidence>
<sequence length="72" mass="8475">MPNLWFLRSKEGSDSFGIQSRSRRTRRKREPVSVMKVPESRTERWTSLRARSGFPCPGSSTLSFEDCWDYFP</sequence>
<protein>
    <submittedName>
        <fullName evidence="2">Uncharacterized protein</fullName>
    </submittedName>
</protein>
<reference evidence="2" key="2">
    <citation type="submission" date="2015-06" db="UniProtKB">
        <authorList>
            <consortium name="EnsemblPlants"/>
        </authorList>
    </citation>
    <scope>IDENTIFICATION</scope>
</reference>
<feature type="region of interest" description="Disordered" evidence="1">
    <location>
        <begin position="1"/>
        <end position="35"/>
    </location>
</feature>
<dbReference type="Proteomes" id="UP000032141">
    <property type="component" value="Unassembled WGS sequence"/>
</dbReference>
<accession>A0A0D2ZVG3</accession>
<dbReference type="Gramene" id="Bo01690s010.1">
    <property type="protein sequence ID" value="Bo01690s010.1"/>
    <property type="gene ID" value="Bo01690s010"/>
</dbReference>
<organism evidence="2 3">
    <name type="scientific">Brassica oleracea var. oleracea</name>
    <dbReference type="NCBI Taxonomy" id="109376"/>
    <lineage>
        <taxon>Eukaryota</taxon>
        <taxon>Viridiplantae</taxon>
        <taxon>Streptophyta</taxon>
        <taxon>Embryophyta</taxon>
        <taxon>Tracheophyta</taxon>
        <taxon>Spermatophyta</taxon>
        <taxon>Magnoliopsida</taxon>
        <taxon>eudicotyledons</taxon>
        <taxon>Gunneridae</taxon>
        <taxon>Pentapetalae</taxon>
        <taxon>rosids</taxon>
        <taxon>malvids</taxon>
        <taxon>Brassicales</taxon>
        <taxon>Brassicaceae</taxon>
        <taxon>Brassiceae</taxon>
        <taxon>Brassica</taxon>
    </lineage>
</organism>
<evidence type="ECO:0000256" key="1">
    <source>
        <dbReference type="SAM" id="MobiDB-lite"/>
    </source>
</evidence>
<dbReference type="HOGENOM" id="CLU_2725725_0_0_1"/>
<dbReference type="AlphaFoldDB" id="A0A0D2ZVG3"/>
<evidence type="ECO:0000313" key="3">
    <source>
        <dbReference type="Proteomes" id="UP000032141"/>
    </source>
</evidence>
<name>A0A0D2ZVG3_BRAOL</name>
<keyword evidence="3" id="KW-1185">Reference proteome</keyword>
<dbReference type="EnsemblPlants" id="Bo01690s010.1">
    <property type="protein sequence ID" value="Bo01690s010.1"/>
    <property type="gene ID" value="Bo01690s010"/>
</dbReference>
<reference evidence="2" key="1">
    <citation type="journal article" date="2014" name="Genome Biol.">
        <title>Transcriptome and methylome profiling reveals relics of genome dominance in the mesopolyploid Brassica oleracea.</title>
        <authorList>
            <person name="Parkin I.A."/>
            <person name="Koh C."/>
            <person name="Tang H."/>
            <person name="Robinson S.J."/>
            <person name="Kagale S."/>
            <person name="Clarke W.E."/>
            <person name="Town C.D."/>
            <person name="Nixon J."/>
            <person name="Krishnakumar V."/>
            <person name="Bidwell S.L."/>
            <person name="Denoeud F."/>
            <person name="Belcram H."/>
            <person name="Links M.G."/>
            <person name="Just J."/>
            <person name="Clarke C."/>
            <person name="Bender T."/>
            <person name="Huebert T."/>
            <person name="Mason A.S."/>
            <person name="Pires J.C."/>
            <person name="Barker G."/>
            <person name="Moore J."/>
            <person name="Walley P.G."/>
            <person name="Manoli S."/>
            <person name="Batley J."/>
            <person name="Edwards D."/>
            <person name="Nelson M.N."/>
            <person name="Wang X."/>
            <person name="Paterson A.H."/>
            <person name="King G."/>
            <person name="Bancroft I."/>
            <person name="Chalhoub B."/>
            <person name="Sharpe A.G."/>
        </authorList>
    </citation>
    <scope>NUCLEOTIDE SEQUENCE [LARGE SCALE GENOMIC DNA]</scope>
    <source>
        <strain evidence="2">cv. TO1000</strain>
    </source>
</reference>